<dbReference type="Gene3D" id="3.40.50.1820">
    <property type="entry name" value="alpha/beta hydrolase"/>
    <property type="match status" value="1"/>
</dbReference>
<dbReference type="OrthoDB" id="248387at2759"/>
<comment type="function">
    <text evidence="2">Serine peptidase whose precise substrate specificity remains unclear. Does not cleave peptides after a arginine or lysine residue. Regulates trans-Golgi network morphology and sorting by regulating the membrane binding of the AP-1 complex. May play a role in the regulation of synaptic vesicle exocytosis.</text>
</comment>
<keyword evidence="3" id="KW-0645">Protease</keyword>
<comment type="caution">
    <text evidence="5">The sequence shown here is derived from an EMBL/GenBank/DDBJ whole genome shotgun (WGS) entry which is preliminary data.</text>
</comment>
<dbReference type="EC" id="3.4.21.-" evidence="3"/>
<dbReference type="AlphaFoldDB" id="A0A9W8BAU8"/>
<accession>A0A9W8BAU8</accession>
<evidence type="ECO:0000259" key="4">
    <source>
        <dbReference type="Pfam" id="PF00326"/>
    </source>
</evidence>
<evidence type="ECO:0000313" key="6">
    <source>
        <dbReference type="Proteomes" id="UP001150907"/>
    </source>
</evidence>
<dbReference type="SUPFAM" id="SSF53474">
    <property type="entry name" value="alpha/beta-Hydrolases"/>
    <property type="match status" value="1"/>
</dbReference>
<reference evidence="5" key="1">
    <citation type="submission" date="2022-07" db="EMBL/GenBank/DDBJ databases">
        <title>Phylogenomic reconstructions and comparative analyses of Kickxellomycotina fungi.</title>
        <authorList>
            <person name="Reynolds N.K."/>
            <person name="Stajich J.E."/>
            <person name="Barry K."/>
            <person name="Grigoriev I.V."/>
            <person name="Crous P."/>
            <person name="Smith M.E."/>
        </authorList>
    </citation>
    <scope>NUCLEOTIDE SEQUENCE</scope>
    <source>
        <strain evidence="5">IMI 214461</strain>
    </source>
</reference>
<keyword evidence="6" id="KW-1185">Reference proteome</keyword>
<proteinExistence type="inferred from homology"/>
<gene>
    <name evidence="5" type="ORF">H4R26_004356</name>
</gene>
<dbReference type="PRINTS" id="PR00862">
    <property type="entry name" value="PROLIGOPTASE"/>
</dbReference>
<dbReference type="EMBL" id="JANBQF010000460">
    <property type="protein sequence ID" value="KAJ2000994.1"/>
    <property type="molecule type" value="Genomic_DNA"/>
</dbReference>
<dbReference type="InterPro" id="IPR002470">
    <property type="entry name" value="Peptidase_S9A"/>
</dbReference>
<evidence type="ECO:0000256" key="1">
    <source>
        <dbReference type="ARBA" id="ARBA00005228"/>
    </source>
</evidence>
<organism evidence="5 6">
    <name type="scientific">Coemansia thaxteri</name>
    <dbReference type="NCBI Taxonomy" id="2663907"/>
    <lineage>
        <taxon>Eukaryota</taxon>
        <taxon>Fungi</taxon>
        <taxon>Fungi incertae sedis</taxon>
        <taxon>Zoopagomycota</taxon>
        <taxon>Kickxellomycotina</taxon>
        <taxon>Kickxellomycetes</taxon>
        <taxon>Kickxellales</taxon>
        <taxon>Kickxellaceae</taxon>
        <taxon>Coemansia</taxon>
    </lineage>
</organism>
<dbReference type="InterPro" id="IPR001375">
    <property type="entry name" value="Peptidase_S9_cat"/>
</dbReference>
<keyword evidence="3" id="KW-0378">Hydrolase</keyword>
<sequence length="272" mass="29120">MNQFIRSCRSPTLVRVYGAYGVSLEPEFRLEDVPLLLRGWVIALAHVRGGSELGREWYSAGKGAKKPNSVEDFVACARFLLDKGWSGPERLAATGVSAGGLVVGAALNKCPEYFRAAALHVPFVDPLSAMLSPDLPLTSVEVSEWGDPFASAASYKAIRGYAPYDNIGEINSGGHGPSILVTAGGQDQRVSVWQPAKWVARLRRAGGYGSIAHSGGSNMSKLLFYPMMNAGHFHANTPEPSTDYDATGDTGFIGAQALRNAFLIRETSTGNR</sequence>
<protein>
    <recommendedName>
        <fullName evidence="3">Prolyl endopeptidase</fullName>
        <ecNumber evidence="3">3.4.21.-</ecNumber>
    </recommendedName>
</protein>
<dbReference type="InterPro" id="IPR051543">
    <property type="entry name" value="Serine_Peptidase_S9A"/>
</dbReference>
<evidence type="ECO:0000256" key="2">
    <source>
        <dbReference type="ARBA" id="ARBA00045448"/>
    </source>
</evidence>
<feature type="domain" description="Peptidase S9 prolyl oligopeptidase catalytic" evidence="4">
    <location>
        <begin position="28"/>
        <end position="207"/>
    </location>
</feature>
<dbReference type="Proteomes" id="UP001150907">
    <property type="component" value="Unassembled WGS sequence"/>
</dbReference>
<comment type="similarity">
    <text evidence="1 3">Belongs to the peptidase S9A family.</text>
</comment>
<dbReference type="InterPro" id="IPR029058">
    <property type="entry name" value="AB_hydrolase_fold"/>
</dbReference>
<name>A0A9W8BAU8_9FUNG</name>
<dbReference type="GO" id="GO:0006508">
    <property type="term" value="P:proteolysis"/>
    <property type="evidence" value="ECO:0007669"/>
    <property type="project" value="UniProtKB-KW"/>
</dbReference>
<dbReference type="PANTHER" id="PTHR11757:SF19">
    <property type="entry name" value="PROLYL ENDOPEPTIDASE-LIKE"/>
    <property type="match status" value="1"/>
</dbReference>
<evidence type="ECO:0000313" key="5">
    <source>
        <dbReference type="EMBL" id="KAJ2000994.1"/>
    </source>
</evidence>
<dbReference type="GO" id="GO:0004252">
    <property type="term" value="F:serine-type endopeptidase activity"/>
    <property type="evidence" value="ECO:0007669"/>
    <property type="project" value="UniProtKB-UniRule"/>
</dbReference>
<evidence type="ECO:0000256" key="3">
    <source>
        <dbReference type="RuleBase" id="RU368024"/>
    </source>
</evidence>
<keyword evidence="3" id="KW-0720">Serine protease</keyword>
<dbReference type="PANTHER" id="PTHR11757">
    <property type="entry name" value="PROTEASE FAMILY S9A OLIGOPEPTIDASE"/>
    <property type="match status" value="1"/>
</dbReference>
<dbReference type="Pfam" id="PF00326">
    <property type="entry name" value="Peptidase_S9"/>
    <property type="match status" value="1"/>
</dbReference>